<comment type="caution">
    <text evidence="3">The sequence shown here is derived from an EMBL/GenBank/DDBJ whole genome shotgun (WGS) entry which is preliminary data.</text>
</comment>
<dbReference type="Proteomes" id="UP000031488">
    <property type="component" value="Unassembled WGS sequence"/>
</dbReference>
<evidence type="ECO:0000256" key="1">
    <source>
        <dbReference type="SAM" id="Phobius"/>
    </source>
</evidence>
<feature type="transmembrane region" description="Helical" evidence="1">
    <location>
        <begin position="145"/>
        <end position="164"/>
    </location>
</feature>
<evidence type="ECO:0000313" key="4">
    <source>
        <dbReference type="Proteomes" id="UP000031488"/>
    </source>
</evidence>
<dbReference type="PATRIC" id="fig|1703.6.peg.2059"/>
<keyword evidence="1" id="KW-0472">Membrane</keyword>
<dbReference type="Pfam" id="PF13828">
    <property type="entry name" value="DUF4190"/>
    <property type="match status" value="1"/>
</dbReference>
<proteinExistence type="predicted"/>
<accession>A0A0B9A1K6</accession>
<protein>
    <recommendedName>
        <fullName evidence="2">DUF4190 domain-containing protein</fullName>
    </recommendedName>
</protein>
<organism evidence="3 4">
    <name type="scientific">Brevibacterium linens</name>
    <dbReference type="NCBI Taxonomy" id="1703"/>
    <lineage>
        <taxon>Bacteria</taxon>
        <taxon>Bacillati</taxon>
        <taxon>Actinomycetota</taxon>
        <taxon>Actinomycetes</taxon>
        <taxon>Micrococcales</taxon>
        <taxon>Brevibacteriaceae</taxon>
        <taxon>Brevibacterium</taxon>
    </lineage>
</organism>
<dbReference type="AlphaFoldDB" id="A0A0B9A1K6"/>
<name>A0A0B9A1K6_BRELN</name>
<feature type="transmembrane region" description="Helical" evidence="1">
    <location>
        <begin position="81"/>
        <end position="108"/>
    </location>
</feature>
<sequence length="165" mass="17279">MTINDSQRNGTDMNTRVLPLGNTFTGSNGSVHAPAAVHSSAPAYSPAPVRTPALVQAPVTYGNRAPVVVYQQVTPTNSSSIVALVLGLISFISSFFFLGIVGIIFGHVARSQIKSRGERGNGMAVAGLWLSYLSVLFWVGFWLVYFGFIALMIGASIAAGGGTVS</sequence>
<dbReference type="EMBL" id="JTJZ01000019">
    <property type="protein sequence ID" value="KHS52511.1"/>
    <property type="molecule type" value="Genomic_DNA"/>
</dbReference>
<evidence type="ECO:0000313" key="3">
    <source>
        <dbReference type="EMBL" id="KHS52511.1"/>
    </source>
</evidence>
<dbReference type="InterPro" id="IPR025241">
    <property type="entry name" value="DUF4190"/>
</dbReference>
<feature type="transmembrane region" description="Helical" evidence="1">
    <location>
        <begin position="120"/>
        <end position="139"/>
    </location>
</feature>
<feature type="domain" description="DUF4190" evidence="2">
    <location>
        <begin position="80"/>
        <end position="139"/>
    </location>
</feature>
<keyword evidence="4" id="KW-1185">Reference proteome</keyword>
<keyword evidence="1" id="KW-0812">Transmembrane</keyword>
<keyword evidence="1" id="KW-1133">Transmembrane helix</keyword>
<evidence type="ECO:0000259" key="2">
    <source>
        <dbReference type="Pfam" id="PF13828"/>
    </source>
</evidence>
<gene>
    <name evidence="3" type="ORF">AE0388_2161</name>
</gene>
<reference evidence="3 4" key="1">
    <citation type="submission" date="2014-11" db="EMBL/GenBank/DDBJ databases">
        <title>Draft Genome Sequence of Brevibacterium linens AE038-8.</title>
        <authorList>
            <person name="Maizel D."/>
            <person name="Utturkar S.M."/>
            <person name="Brown S.D."/>
            <person name="Ferrero M."/>
            <person name="Rosen B.P."/>
        </authorList>
    </citation>
    <scope>NUCLEOTIDE SEQUENCE [LARGE SCALE GENOMIC DNA]</scope>
    <source>
        <strain evidence="3 4">AE038-8</strain>
    </source>
</reference>